<accession>A0A9P6EDF7</accession>
<dbReference type="Pfam" id="PF00076">
    <property type="entry name" value="RRM_1"/>
    <property type="match status" value="2"/>
</dbReference>
<protein>
    <recommendedName>
        <fullName evidence="4">RRM domain-containing protein</fullName>
    </recommendedName>
</protein>
<dbReference type="InterPro" id="IPR035979">
    <property type="entry name" value="RBD_domain_sf"/>
</dbReference>
<name>A0A9P6EDF7_9AGAR</name>
<dbReference type="PROSITE" id="PS50102">
    <property type="entry name" value="RRM"/>
    <property type="match status" value="2"/>
</dbReference>
<feature type="region of interest" description="Disordered" evidence="3">
    <location>
        <begin position="72"/>
        <end position="94"/>
    </location>
</feature>
<dbReference type="EMBL" id="MU157865">
    <property type="protein sequence ID" value="KAF9527025.1"/>
    <property type="molecule type" value="Genomic_DNA"/>
</dbReference>
<dbReference type="InterPro" id="IPR012677">
    <property type="entry name" value="Nucleotide-bd_a/b_plait_sf"/>
</dbReference>
<evidence type="ECO:0000256" key="1">
    <source>
        <dbReference type="ARBA" id="ARBA00022884"/>
    </source>
</evidence>
<dbReference type="Proteomes" id="UP000807306">
    <property type="component" value="Unassembled WGS sequence"/>
</dbReference>
<dbReference type="SUPFAM" id="SSF54928">
    <property type="entry name" value="RNA-binding domain, RBD"/>
    <property type="match status" value="1"/>
</dbReference>
<keyword evidence="6" id="KW-1185">Reference proteome</keyword>
<dbReference type="PANTHER" id="PTHR23003:SF51">
    <property type="entry name" value="SERINE-ARGININE PROTEIN 55"/>
    <property type="match status" value="1"/>
</dbReference>
<dbReference type="Gene3D" id="3.30.70.330">
    <property type="match status" value="2"/>
</dbReference>
<organism evidence="5 6">
    <name type="scientific">Crepidotus variabilis</name>
    <dbReference type="NCBI Taxonomy" id="179855"/>
    <lineage>
        <taxon>Eukaryota</taxon>
        <taxon>Fungi</taxon>
        <taxon>Dikarya</taxon>
        <taxon>Basidiomycota</taxon>
        <taxon>Agaricomycotina</taxon>
        <taxon>Agaricomycetes</taxon>
        <taxon>Agaricomycetidae</taxon>
        <taxon>Agaricales</taxon>
        <taxon>Agaricineae</taxon>
        <taxon>Crepidotaceae</taxon>
        <taxon>Crepidotus</taxon>
    </lineage>
</organism>
<feature type="domain" description="RRM" evidence="4">
    <location>
        <begin position="3"/>
        <end position="73"/>
    </location>
</feature>
<reference evidence="5" key="1">
    <citation type="submission" date="2020-11" db="EMBL/GenBank/DDBJ databases">
        <authorList>
            <consortium name="DOE Joint Genome Institute"/>
            <person name="Ahrendt S."/>
            <person name="Riley R."/>
            <person name="Andreopoulos W."/>
            <person name="Labutti K."/>
            <person name="Pangilinan J."/>
            <person name="Ruiz-Duenas F.J."/>
            <person name="Barrasa J.M."/>
            <person name="Sanchez-Garcia M."/>
            <person name="Camarero S."/>
            <person name="Miyauchi S."/>
            <person name="Serrano A."/>
            <person name="Linde D."/>
            <person name="Babiker R."/>
            <person name="Drula E."/>
            <person name="Ayuso-Fernandez I."/>
            <person name="Pacheco R."/>
            <person name="Padilla G."/>
            <person name="Ferreira P."/>
            <person name="Barriuso J."/>
            <person name="Kellner H."/>
            <person name="Castanera R."/>
            <person name="Alfaro M."/>
            <person name="Ramirez L."/>
            <person name="Pisabarro A.G."/>
            <person name="Kuo A."/>
            <person name="Tritt A."/>
            <person name="Lipzen A."/>
            <person name="He G."/>
            <person name="Yan M."/>
            <person name="Ng V."/>
            <person name="Cullen D."/>
            <person name="Martin F."/>
            <person name="Rosso M.-N."/>
            <person name="Henrissat B."/>
            <person name="Hibbett D."/>
            <person name="Martinez A.T."/>
            <person name="Grigoriev I.V."/>
        </authorList>
    </citation>
    <scope>NUCLEOTIDE SEQUENCE</scope>
    <source>
        <strain evidence="5">CBS 506.95</strain>
    </source>
</reference>
<dbReference type="PANTHER" id="PTHR23003">
    <property type="entry name" value="RNA RECOGNITION MOTIF RRM DOMAIN CONTAINING PROTEIN"/>
    <property type="match status" value="1"/>
</dbReference>
<gene>
    <name evidence="5" type="ORF">CPB83DRAFT_816357</name>
</gene>
<feature type="domain" description="RRM" evidence="4">
    <location>
        <begin position="97"/>
        <end position="170"/>
    </location>
</feature>
<evidence type="ECO:0000313" key="5">
    <source>
        <dbReference type="EMBL" id="KAF9527025.1"/>
    </source>
</evidence>
<dbReference type="GO" id="GO:0005737">
    <property type="term" value="C:cytoplasm"/>
    <property type="evidence" value="ECO:0007669"/>
    <property type="project" value="TreeGrafter"/>
</dbReference>
<dbReference type="InterPro" id="IPR000504">
    <property type="entry name" value="RRM_dom"/>
</dbReference>
<dbReference type="GO" id="GO:0003729">
    <property type="term" value="F:mRNA binding"/>
    <property type="evidence" value="ECO:0007669"/>
    <property type="project" value="TreeGrafter"/>
</dbReference>
<dbReference type="CDD" id="cd12339">
    <property type="entry name" value="RRM2_SRSF1_4_like"/>
    <property type="match status" value="1"/>
</dbReference>
<dbReference type="AlphaFoldDB" id="A0A9P6EDF7"/>
<sequence>MSRRLYLGRLPTDARSEEVSKLFEGYGRIVDVRVMTGFGFVEFESSKDAEDALQNFNGKPFMGANIVVEFAKETRPRREPQEERGGGGARARRPPGIRLIVSGISRDTSWQDLKDFGRDAGNVSFADIDRDYPGQGILEYLSREDADRAVKELDNKDLRGRPVRVNYDDSVCSSPLDLLFLTFSSAMPTTIVAMTAAMIAATIEIDIEMTAAVIAPGLLPAVVTMKNVDPGLLPPRGIMMIEDLQGTMITDAVAMMTADHLIIMMIVVGMKIEDAMTEDAMTRKTVTMIGLQDPPMAKGGVDGFLFAKGRSSVREERWTAFSQLLSLRILDFTKSLVLSSFTRTVYFSNGWPSLLGSQLVLYGFSSLLRTPRLK</sequence>
<dbReference type="OrthoDB" id="1099063at2759"/>
<dbReference type="GO" id="GO:0005634">
    <property type="term" value="C:nucleus"/>
    <property type="evidence" value="ECO:0007669"/>
    <property type="project" value="TreeGrafter"/>
</dbReference>
<dbReference type="InterPro" id="IPR050374">
    <property type="entry name" value="RRT5_SRSF_SR"/>
</dbReference>
<evidence type="ECO:0000313" key="6">
    <source>
        <dbReference type="Proteomes" id="UP000807306"/>
    </source>
</evidence>
<dbReference type="SMART" id="SM00360">
    <property type="entry name" value="RRM"/>
    <property type="match status" value="2"/>
</dbReference>
<proteinExistence type="predicted"/>
<comment type="caution">
    <text evidence="5">The sequence shown here is derived from an EMBL/GenBank/DDBJ whole genome shotgun (WGS) entry which is preliminary data.</text>
</comment>
<keyword evidence="1 2" id="KW-0694">RNA-binding</keyword>
<feature type="compositionally biased region" description="Basic and acidic residues" evidence="3">
    <location>
        <begin position="72"/>
        <end position="85"/>
    </location>
</feature>
<evidence type="ECO:0000259" key="4">
    <source>
        <dbReference type="PROSITE" id="PS50102"/>
    </source>
</evidence>
<evidence type="ECO:0000256" key="2">
    <source>
        <dbReference type="PROSITE-ProRule" id="PRU00176"/>
    </source>
</evidence>
<evidence type="ECO:0000256" key="3">
    <source>
        <dbReference type="SAM" id="MobiDB-lite"/>
    </source>
</evidence>